<keyword evidence="9" id="KW-0234">DNA repair</keyword>
<evidence type="ECO:0000256" key="3">
    <source>
        <dbReference type="ARBA" id="ARBA00008711"/>
    </source>
</evidence>
<dbReference type="Gene3D" id="1.10.10.10">
    <property type="entry name" value="Winged helix-like DNA-binding domain superfamily/Winged helix DNA-binding domain"/>
    <property type="match status" value="1"/>
</dbReference>
<evidence type="ECO:0000256" key="6">
    <source>
        <dbReference type="ARBA" id="ARBA00022603"/>
    </source>
</evidence>
<dbReference type="Pfam" id="PF01035">
    <property type="entry name" value="DNA_binding_1"/>
    <property type="match status" value="1"/>
</dbReference>
<dbReference type="OrthoDB" id="9802228at2"/>
<dbReference type="EC" id="2.1.1.63" evidence="4"/>
<dbReference type="PANTHER" id="PTHR46460">
    <property type="entry name" value="METHYLATED-DNA--PROTEIN-CYSTEINE METHYLTRANSFERASE"/>
    <property type="match status" value="1"/>
</dbReference>
<organism evidence="12">
    <name type="scientific">Fervidobacterium pennivorans</name>
    <dbReference type="NCBI Taxonomy" id="93466"/>
    <lineage>
        <taxon>Bacteria</taxon>
        <taxon>Thermotogati</taxon>
        <taxon>Thermotogota</taxon>
        <taxon>Thermotogae</taxon>
        <taxon>Thermotogales</taxon>
        <taxon>Fervidobacteriaceae</taxon>
        <taxon>Fervidobacterium</taxon>
    </lineage>
</organism>
<evidence type="ECO:0000256" key="10">
    <source>
        <dbReference type="ARBA" id="ARBA00049348"/>
    </source>
</evidence>
<name>A0A7C4RXZ3_FERPE</name>
<dbReference type="PROSITE" id="PS00374">
    <property type="entry name" value="MGMT"/>
    <property type="match status" value="1"/>
</dbReference>
<evidence type="ECO:0000259" key="11">
    <source>
        <dbReference type="Pfam" id="PF01035"/>
    </source>
</evidence>
<evidence type="ECO:0000256" key="2">
    <source>
        <dbReference type="ARBA" id="ARBA00003317"/>
    </source>
</evidence>
<evidence type="ECO:0000256" key="5">
    <source>
        <dbReference type="ARBA" id="ARBA00015377"/>
    </source>
</evidence>
<protein>
    <recommendedName>
        <fullName evidence="5">Methylated-DNA--protein-cysteine methyltransferase</fullName>
        <ecNumber evidence="4">2.1.1.63</ecNumber>
    </recommendedName>
</protein>
<evidence type="ECO:0000256" key="9">
    <source>
        <dbReference type="ARBA" id="ARBA00023204"/>
    </source>
</evidence>
<evidence type="ECO:0000256" key="7">
    <source>
        <dbReference type="ARBA" id="ARBA00022679"/>
    </source>
</evidence>
<accession>A0A7C4RXZ3</accession>
<dbReference type="GO" id="GO:0032259">
    <property type="term" value="P:methylation"/>
    <property type="evidence" value="ECO:0007669"/>
    <property type="project" value="UniProtKB-KW"/>
</dbReference>
<comment type="catalytic activity">
    <reaction evidence="1">
        <text>a 4-O-methyl-thymidine in DNA + L-cysteinyl-[protein] = a thymidine in DNA + S-methyl-L-cysteinyl-[protein]</text>
        <dbReference type="Rhea" id="RHEA:53428"/>
        <dbReference type="Rhea" id="RHEA-COMP:10131"/>
        <dbReference type="Rhea" id="RHEA-COMP:10132"/>
        <dbReference type="Rhea" id="RHEA-COMP:13555"/>
        <dbReference type="Rhea" id="RHEA-COMP:13556"/>
        <dbReference type="ChEBI" id="CHEBI:29950"/>
        <dbReference type="ChEBI" id="CHEBI:82612"/>
        <dbReference type="ChEBI" id="CHEBI:137386"/>
        <dbReference type="ChEBI" id="CHEBI:137387"/>
        <dbReference type="EC" id="2.1.1.63"/>
    </reaction>
</comment>
<dbReference type="GO" id="GO:0006281">
    <property type="term" value="P:DNA repair"/>
    <property type="evidence" value="ECO:0007669"/>
    <property type="project" value="UniProtKB-KW"/>
</dbReference>
<dbReference type="EMBL" id="DSZT01000061">
    <property type="protein sequence ID" value="HGU41695.1"/>
    <property type="molecule type" value="Genomic_DNA"/>
</dbReference>
<feature type="domain" description="Methylated-DNA-[protein]-cysteine S-methyltransferase DNA binding" evidence="11">
    <location>
        <begin position="71"/>
        <end position="150"/>
    </location>
</feature>
<dbReference type="CDD" id="cd06445">
    <property type="entry name" value="ATase"/>
    <property type="match status" value="1"/>
</dbReference>
<keyword evidence="6 12" id="KW-0489">Methyltransferase</keyword>
<evidence type="ECO:0000313" key="12">
    <source>
        <dbReference type="EMBL" id="HGU41695.1"/>
    </source>
</evidence>
<proteinExistence type="inferred from homology"/>
<sequence length="152" mass="17307">MEKFEISVVRAEIGSILIFTRNNICEQIQLIEEVLPEYGDNIFTRQIKEYLSGERKVLDFPVKYSTGVVFEKIWSYLKENVTYGKIITYGELAKICGTNARVVGYAMASNPLPLYIPCHRVVAKNSIGGFTARNGKSMIKWKEYLLKLEGSL</sequence>
<dbReference type="InterPro" id="IPR014048">
    <property type="entry name" value="MethylDNA_cys_MeTrfase_DNA-bd"/>
</dbReference>
<reference evidence="12" key="1">
    <citation type="journal article" date="2020" name="mSystems">
        <title>Genome- and Community-Level Interaction Insights into Carbon Utilization and Element Cycling Functions of Hydrothermarchaeota in Hydrothermal Sediment.</title>
        <authorList>
            <person name="Zhou Z."/>
            <person name="Liu Y."/>
            <person name="Xu W."/>
            <person name="Pan J."/>
            <person name="Luo Z.H."/>
            <person name="Li M."/>
        </authorList>
    </citation>
    <scope>NUCLEOTIDE SEQUENCE [LARGE SCALE GENOMIC DNA]</scope>
    <source>
        <strain evidence="12">SpSt-604</strain>
    </source>
</reference>
<dbReference type="PANTHER" id="PTHR46460:SF1">
    <property type="entry name" value="METHYLATED-DNA--PROTEIN-CYSTEINE METHYLTRANSFERASE"/>
    <property type="match status" value="1"/>
</dbReference>
<evidence type="ECO:0000256" key="1">
    <source>
        <dbReference type="ARBA" id="ARBA00001286"/>
    </source>
</evidence>
<keyword evidence="7 12" id="KW-0808">Transferase</keyword>
<comment type="similarity">
    <text evidence="3">Belongs to the MGMT family.</text>
</comment>
<comment type="catalytic activity">
    <reaction evidence="10">
        <text>a 6-O-methyl-2'-deoxyguanosine in DNA + L-cysteinyl-[protein] = S-methyl-L-cysteinyl-[protein] + a 2'-deoxyguanosine in DNA</text>
        <dbReference type="Rhea" id="RHEA:24000"/>
        <dbReference type="Rhea" id="RHEA-COMP:10131"/>
        <dbReference type="Rhea" id="RHEA-COMP:10132"/>
        <dbReference type="Rhea" id="RHEA-COMP:11367"/>
        <dbReference type="Rhea" id="RHEA-COMP:11368"/>
        <dbReference type="ChEBI" id="CHEBI:29950"/>
        <dbReference type="ChEBI" id="CHEBI:82612"/>
        <dbReference type="ChEBI" id="CHEBI:85445"/>
        <dbReference type="ChEBI" id="CHEBI:85448"/>
        <dbReference type="EC" id="2.1.1.63"/>
    </reaction>
</comment>
<dbReference type="SUPFAM" id="SSF46767">
    <property type="entry name" value="Methylated DNA-protein cysteine methyltransferase, C-terminal domain"/>
    <property type="match status" value="1"/>
</dbReference>
<dbReference type="NCBIfam" id="TIGR00589">
    <property type="entry name" value="ogt"/>
    <property type="match status" value="1"/>
</dbReference>
<keyword evidence="8" id="KW-0227">DNA damage</keyword>
<gene>
    <name evidence="12" type="ORF">ENT72_02055</name>
</gene>
<dbReference type="InterPro" id="IPR036217">
    <property type="entry name" value="MethylDNA_cys_MeTrfase_DNAb"/>
</dbReference>
<dbReference type="AlphaFoldDB" id="A0A7C4RXZ3"/>
<comment type="function">
    <text evidence="2">Involved in the cellular defense against the biological effects of O6-methylguanine (O6-MeG) and O4-methylthymine (O4-MeT) in DNA. Repairs the methylated nucleobase in DNA by stoichiometrically transferring the methyl group to a cysteine residue in the enzyme. This is a suicide reaction: the enzyme is irreversibly inactivated.</text>
</comment>
<dbReference type="InterPro" id="IPR001497">
    <property type="entry name" value="MethylDNA_cys_MeTrfase_AS"/>
</dbReference>
<dbReference type="InterPro" id="IPR036388">
    <property type="entry name" value="WH-like_DNA-bd_sf"/>
</dbReference>
<evidence type="ECO:0000256" key="8">
    <source>
        <dbReference type="ARBA" id="ARBA00022763"/>
    </source>
</evidence>
<evidence type="ECO:0000256" key="4">
    <source>
        <dbReference type="ARBA" id="ARBA00011918"/>
    </source>
</evidence>
<dbReference type="GO" id="GO:0003908">
    <property type="term" value="F:methylated-DNA-[protein]-cysteine S-methyltransferase activity"/>
    <property type="evidence" value="ECO:0007669"/>
    <property type="project" value="UniProtKB-EC"/>
</dbReference>
<comment type="caution">
    <text evidence="12">The sequence shown here is derived from an EMBL/GenBank/DDBJ whole genome shotgun (WGS) entry which is preliminary data.</text>
</comment>